<dbReference type="InterPro" id="IPR036388">
    <property type="entry name" value="WH-like_DNA-bd_sf"/>
</dbReference>
<dbReference type="InterPro" id="IPR036390">
    <property type="entry name" value="WH_DNA-bd_sf"/>
</dbReference>
<evidence type="ECO:0000256" key="3">
    <source>
        <dbReference type="ARBA" id="ARBA00023163"/>
    </source>
</evidence>
<name>A0A1H8JK61_9RHOB</name>
<evidence type="ECO:0000256" key="1">
    <source>
        <dbReference type="ARBA" id="ARBA00023015"/>
    </source>
</evidence>
<keyword evidence="2" id="KW-0238">DNA-binding</keyword>
<dbReference type="InterPro" id="IPR000835">
    <property type="entry name" value="HTH_MarR-typ"/>
</dbReference>
<dbReference type="Proteomes" id="UP000199585">
    <property type="component" value="Unassembled WGS sequence"/>
</dbReference>
<dbReference type="SUPFAM" id="SSF46785">
    <property type="entry name" value="Winged helix' DNA-binding domain"/>
    <property type="match status" value="1"/>
</dbReference>
<dbReference type="GO" id="GO:0003700">
    <property type="term" value="F:DNA-binding transcription factor activity"/>
    <property type="evidence" value="ECO:0007669"/>
    <property type="project" value="InterPro"/>
</dbReference>
<dbReference type="OrthoDB" id="32523at2"/>
<dbReference type="PANTHER" id="PTHR42756:SF1">
    <property type="entry name" value="TRANSCRIPTIONAL REPRESSOR OF EMRAB OPERON"/>
    <property type="match status" value="1"/>
</dbReference>
<keyword evidence="3" id="KW-0804">Transcription</keyword>
<dbReference type="Gene3D" id="1.10.10.10">
    <property type="entry name" value="Winged helix-like DNA-binding domain superfamily/Winged helix DNA-binding domain"/>
    <property type="match status" value="1"/>
</dbReference>
<gene>
    <name evidence="5" type="ORF">SAMN04488003_13911</name>
</gene>
<keyword evidence="1" id="KW-0805">Transcription regulation</keyword>
<dbReference type="PANTHER" id="PTHR42756">
    <property type="entry name" value="TRANSCRIPTIONAL REGULATOR, MARR"/>
    <property type="match status" value="1"/>
</dbReference>
<evidence type="ECO:0000313" key="5">
    <source>
        <dbReference type="EMBL" id="SEN81092.1"/>
    </source>
</evidence>
<dbReference type="RefSeq" id="WP_089905708.1">
    <property type="nucleotide sequence ID" value="NZ_FOCI01000039.1"/>
</dbReference>
<accession>A0A1H8JK61</accession>
<dbReference type="EMBL" id="FOCI01000039">
    <property type="protein sequence ID" value="SEN81092.1"/>
    <property type="molecule type" value="Genomic_DNA"/>
</dbReference>
<protein>
    <submittedName>
        <fullName evidence="5">Transcriptional regulator, MarR family</fullName>
    </submittedName>
</protein>
<dbReference type="PRINTS" id="PR00598">
    <property type="entry name" value="HTHMARR"/>
</dbReference>
<organism evidence="5 6">
    <name type="scientific">Loktanella fryxellensis</name>
    <dbReference type="NCBI Taxonomy" id="245187"/>
    <lineage>
        <taxon>Bacteria</taxon>
        <taxon>Pseudomonadati</taxon>
        <taxon>Pseudomonadota</taxon>
        <taxon>Alphaproteobacteria</taxon>
        <taxon>Rhodobacterales</taxon>
        <taxon>Roseobacteraceae</taxon>
        <taxon>Loktanella</taxon>
    </lineage>
</organism>
<dbReference type="STRING" id="245187.SAMN04488003_13911"/>
<evidence type="ECO:0000256" key="2">
    <source>
        <dbReference type="ARBA" id="ARBA00023125"/>
    </source>
</evidence>
<dbReference type="PROSITE" id="PS50995">
    <property type="entry name" value="HTH_MARR_2"/>
    <property type="match status" value="1"/>
</dbReference>
<dbReference type="SMART" id="SM00347">
    <property type="entry name" value="HTH_MARR"/>
    <property type="match status" value="1"/>
</dbReference>
<dbReference type="Pfam" id="PF12802">
    <property type="entry name" value="MarR_2"/>
    <property type="match status" value="1"/>
</dbReference>
<sequence>MSDDATGSRTDRAGRAYLEWQRERPDLEALPMVLFGRLTEIAERARKDHIRPFFTEHGLQGGEFDVLATLRRSGAPYALNPTALYEATMVTSGAMTARIDKLETAGLVERRRDPDDRRGTLVALSDTGFALIDRLMALHVANQTRLLAGLTDEERTELTRLLGKLVEGL</sequence>
<evidence type="ECO:0000313" key="6">
    <source>
        <dbReference type="Proteomes" id="UP000199585"/>
    </source>
</evidence>
<dbReference type="AlphaFoldDB" id="A0A1H8JK61"/>
<dbReference type="GO" id="GO:0003677">
    <property type="term" value="F:DNA binding"/>
    <property type="evidence" value="ECO:0007669"/>
    <property type="project" value="UniProtKB-KW"/>
</dbReference>
<reference evidence="5 6" key="1">
    <citation type="submission" date="2016-10" db="EMBL/GenBank/DDBJ databases">
        <authorList>
            <person name="de Groot N.N."/>
        </authorList>
    </citation>
    <scope>NUCLEOTIDE SEQUENCE [LARGE SCALE GENOMIC DNA]</scope>
    <source>
        <strain evidence="5 6">DSM 16213</strain>
    </source>
</reference>
<proteinExistence type="predicted"/>
<keyword evidence="6" id="KW-1185">Reference proteome</keyword>
<feature type="domain" description="HTH marR-type" evidence="4">
    <location>
        <begin position="31"/>
        <end position="167"/>
    </location>
</feature>
<evidence type="ECO:0000259" key="4">
    <source>
        <dbReference type="PROSITE" id="PS50995"/>
    </source>
</evidence>